<dbReference type="InterPro" id="IPR006148">
    <property type="entry name" value="Glc/Gal-6P_isomerase"/>
</dbReference>
<evidence type="ECO:0000313" key="5">
    <source>
        <dbReference type="Proteomes" id="UP000287651"/>
    </source>
</evidence>
<dbReference type="InterPro" id="IPR005900">
    <property type="entry name" value="6-phosphogluconolactonase_DevB"/>
</dbReference>
<feature type="domain" description="Glucosamine/galactosamine-6-phosphate isomerase" evidence="3">
    <location>
        <begin position="202"/>
        <end position="346"/>
    </location>
</feature>
<dbReference type="PANTHER" id="PTHR11054:SF22">
    <property type="entry name" value="6-PHOSPHOGLUCONOLACTONASE 3, CHLOROPLASTIC"/>
    <property type="match status" value="1"/>
</dbReference>
<name>A0A426XHH7_ENSVE</name>
<dbReference type="CDD" id="cd01400">
    <property type="entry name" value="6PGL"/>
    <property type="match status" value="1"/>
</dbReference>
<dbReference type="Proteomes" id="UP000287651">
    <property type="component" value="Unassembled WGS sequence"/>
</dbReference>
<reference evidence="4 5" key="1">
    <citation type="journal article" date="2014" name="Agronomy (Basel)">
        <title>A Draft Genome Sequence for Ensete ventricosum, the Drought-Tolerant Tree Against Hunger.</title>
        <authorList>
            <person name="Harrison J."/>
            <person name="Moore K.A."/>
            <person name="Paszkiewicz K."/>
            <person name="Jones T."/>
            <person name="Grant M."/>
            <person name="Ambacheew D."/>
            <person name="Muzemil S."/>
            <person name="Studholme D.J."/>
        </authorList>
    </citation>
    <scope>NUCLEOTIDE SEQUENCE [LARGE SCALE GENOMIC DNA]</scope>
</reference>
<evidence type="ECO:0000259" key="3">
    <source>
        <dbReference type="Pfam" id="PF01182"/>
    </source>
</evidence>
<sequence>AVATFSDPSLCGDHNASVTWIHPLDFLLRRDVISRPSSSQRISADELDRPQADTCFTEAPHHNMAASGVSHSPAAPAYRLRHLPLTRRFMLPATPRLHLPTGTLYPAARISRCADAPTQLRSNRRHLSQPLAMAYEGSPATTAAKGKQGLLVFDSEEELSVSLAKYTAELSEKFVQERGVFTVVLSGGSLVKSLRFGAELVVPIPPGQVHAIDDALSAEGAAEDYETALKNLVNAGVIAVSTTRYPRFDLMLMGMGPDGHIASLFPGHTLLSVTENWVTYIKDSPKPPPERITFTFPVINSSAYVALVVTGAGKAGAVFKALGSEKQSSDLLPVEMVSLQDGKFTWFTDKAALSMLHDDKASL</sequence>
<comment type="caution">
    <text evidence="4">The sequence shown here is derived from an EMBL/GenBank/DDBJ whole genome shotgun (WGS) entry which is preliminary data.</text>
</comment>
<evidence type="ECO:0000256" key="1">
    <source>
        <dbReference type="ARBA" id="ARBA00004959"/>
    </source>
</evidence>
<evidence type="ECO:0000256" key="2">
    <source>
        <dbReference type="ARBA" id="ARBA00010662"/>
    </source>
</evidence>
<comment type="similarity">
    <text evidence="2">Belongs to the glucosamine/galactosamine-6-phosphate isomerase family. 6-phosphogluconolactonase subfamily.</text>
</comment>
<dbReference type="GO" id="GO:0017057">
    <property type="term" value="F:6-phosphogluconolactonase activity"/>
    <property type="evidence" value="ECO:0007669"/>
    <property type="project" value="InterPro"/>
</dbReference>
<dbReference type="EMBL" id="AMZH03020661">
    <property type="protein sequence ID" value="RRT38949.1"/>
    <property type="molecule type" value="Genomic_DNA"/>
</dbReference>
<gene>
    <name evidence="4" type="ORF">B296_00048010</name>
</gene>
<proteinExistence type="inferred from homology"/>
<protein>
    <recommendedName>
        <fullName evidence="3">Glucosamine/galactosamine-6-phosphate isomerase domain-containing protein</fullName>
    </recommendedName>
</protein>
<dbReference type="GO" id="GO:0006098">
    <property type="term" value="P:pentose-phosphate shunt"/>
    <property type="evidence" value="ECO:0007669"/>
    <property type="project" value="UniProtKB-UniPathway"/>
</dbReference>
<dbReference type="InterPro" id="IPR037171">
    <property type="entry name" value="NagB/RpiA_transferase-like"/>
</dbReference>
<dbReference type="GO" id="GO:0005975">
    <property type="term" value="P:carbohydrate metabolic process"/>
    <property type="evidence" value="ECO:0007669"/>
    <property type="project" value="InterPro"/>
</dbReference>
<dbReference type="Gene3D" id="3.40.50.1360">
    <property type="match status" value="2"/>
</dbReference>
<organism evidence="4 5">
    <name type="scientific">Ensete ventricosum</name>
    <name type="common">Abyssinian banana</name>
    <name type="synonym">Musa ensete</name>
    <dbReference type="NCBI Taxonomy" id="4639"/>
    <lineage>
        <taxon>Eukaryota</taxon>
        <taxon>Viridiplantae</taxon>
        <taxon>Streptophyta</taxon>
        <taxon>Embryophyta</taxon>
        <taxon>Tracheophyta</taxon>
        <taxon>Spermatophyta</taxon>
        <taxon>Magnoliopsida</taxon>
        <taxon>Liliopsida</taxon>
        <taxon>Zingiberales</taxon>
        <taxon>Musaceae</taxon>
        <taxon>Ensete</taxon>
    </lineage>
</organism>
<dbReference type="Pfam" id="PF01182">
    <property type="entry name" value="Glucosamine_iso"/>
    <property type="match status" value="1"/>
</dbReference>
<evidence type="ECO:0000313" key="4">
    <source>
        <dbReference type="EMBL" id="RRT38949.1"/>
    </source>
</evidence>
<dbReference type="UniPathway" id="UPA00115"/>
<feature type="non-terminal residue" evidence="4">
    <location>
        <position position="1"/>
    </location>
</feature>
<dbReference type="PANTHER" id="PTHR11054">
    <property type="entry name" value="6-PHOSPHOGLUCONOLACTONASE"/>
    <property type="match status" value="1"/>
</dbReference>
<dbReference type="SUPFAM" id="SSF100950">
    <property type="entry name" value="NagB/RpiA/CoA transferase-like"/>
    <property type="match status" value="1"/>
</dbReference>
<dbReference type="NCBIfam" id="TIGR01198">
    <property type="entry name" value="pgl"/>
    <property type="match status" value="1"/>
</dbReference>
<comment type="pathway">
    <text evidence="1">Carbohydrate degradation; pentose phosphate pathway.</text>
</comment>
<dbReference type="InterPro" id="IPR039104">
    <property type="entry name" value="6PGL"/>
</dbReference>
<accession>A0A426XHH7</accession>
<dbReference type="AlphaFoldDB" id="A0A426XHH7"/>